<accession>B1ZU95</accession>
<sequence>MPAMVQYIDMASDPVQKDHLRRQWSDAVERRTITCECGQIRALELAYRCLYCGAWFCVPCAESHFGMTLQQWKQKKRAERVQAFRAWKVTQTTSGK</sequence>
<dbReference type="STRING" id="452637.Oter_3380"/>
<dbReference type="OrthoDB" id="7107970at2"/>
<gene>
    <name evidence="1" type="ordered locus">Oter_3380</name>
</gene>
<dbReference type="AlphaFoldDB" id="B1ZU95"/>
<protein>
    <submittedName>
        <fullName evidence="1">Uncharacterized protein</fullName>
    </submittedName>
</protein>
<dbReference type="EMBL" id="CP001032">
    <property type="protein sequence ID" value="ACB76657.1"/>
    <property type="molecule type" value="Genomic_DNA"/>
</dbReference>
<reference evidence="1 2" key="1">
    <citation type="journal article" date="2011" name="J. Bacteriol.">
        <title>Genome sequence of the verrucomicrobium Opitutus terrae PB90-1, an abundant inhabitant of rice paddy soil ecosystems.</title>
        <authorList>
            <person name="van Passel M.W."/>
            <person name="Kant R."/>
            <person name="Palva A."/>
            <person name="Copeland A."/>
            <person name="Lucas S."/>
            <person name="Lapidus A."/>
            <person name="Glavina del Rio T."/>
            <person name="Pitluck S."/>
            <person name="Goltsman E."/>
            <person name="Clum A."/>
            <person name="Sun H."/>
            <person name="Schmutz J."/>
            <person name="Larimer F.W."/>
            <person name="Land M.L."/>
            <person name="Hauser L."/>
            <person name="Kyrpides N."/>
            <person name="Mikhailova N."/>
            <person name="Richardson P.P."/>
            <person name="Janssen P.H."/>
            <person name="de Vos W.M."/>
            <person name="Smidt H."/>
        </authorList>
    </citation>
    <scope>NUCLEOTIDE SEQUENCE [LARGE SCALE GENOMIC DNA]</scope>
    <source>
        <strain evidence="2">DSM 11246 / JCM 15787 / PB90-1</strain>
    </source>
</reference>
<keyword evidence="2" id="KW-1185">Reference proteome</keyword>
<dbReference type="KEGG" id="ote:Oter_3380"/>
<evidence type="ECO:0000313" key="1">
    <source>
        <dbReference type="EMBL" id="ACB76657.1"/>
    </source>
</evidence>
<dbReference type="RefSeq" id="WP_012376186.1">
    <property type="nucleotide sequence ID" value="NC_010571.1"/>
</dbReference>
<dbReference type="HOGENOM" id="CLU_2356991_0_0_0"/>
<evidence type="ECO:0000313" key="2">
    <source>
        <dbReference type="Proteomes" id="UP000007013"/>
    </source>
</evidence>
<organism evidence="1 2">
    <name type="scientific">Opitutus terrae (strain DSM 11246 / JCM 15787 / PB90-1)</name>
    <dbReference type="NCBI Taxonomy" id="452637"/>
    <lineage>
        <taxon>Bacteria</taxon>
        <taxon>Pseudomonadati</taxon>
        <taxon>Verrucomicrobiota</taxon>
        <taxon>Opitutia</taxon>
        <taxon>Opitutales</taxon>
        <taxon>Opitutaceae</taxon>
        <taxon>Opitutus</taxon>
    </lineage>
</organism>
<name>B1ZU95_OPITP</name>
<proteinExistence type="predicted"/>
<dbReference type="eggNOG" id="ENOG50305I0">
    <property type="taxonomic scope" value="Bacteria"/>
</dbReference>
<dbReference type="Proteomes" id="UP000007013">
    <property type="component" value="Chromosome"/>
</dbReference>